<dbReference type="AlphaFoldDB" id="A0A317DJN0"/>
<evidence type="ECO:0000313" key="2">
    <source>
        <dbReference type="Proteomes" id="UP000246050"/>
    </source>
</evidence>
<dbReference type="EMBL" id="QGKS01000212">
    <property type="protein sequence ID" value="PWR14841.1"/>
    <property type="molecule type" value="Genomic_DNA"/>
</dbReference>
<evidence type="ECO:0000313" key="1">
    <source>
        <dbReference type="EMBL" id="PWR14841.1"/>
    </source>
</evidence>
<gene>
    <name evidence="1" type="ORF">DKT69_14285</name>
</gene>
<sequence length="114" mass="12764">MIARPSGWCLLKVEAVELIEDDFPGRVPVHLVDATHVPRTFEDKIPIFFLGDEPTSATRFPVPAHIRCQVLRTERHADGREVLVVSTAVDGVETVDGLHEFRVRPDQVEQPTAD</sequence>
<reference evidence="1 2" key="1">
    <citation type="submission" date="2018-05" db="EMBL/GenBank/DDBJ databases">
        <title>Micromonosporas from Atacama Desert.</title>
        <authorList>
            <person name="Carro L."/>
            <person name="Golinska P."/>
            <person name="Klenk H.-P."/>
            <person name="Goodfellow M."/>
        </authorList>
    </citation>
    <scope>NUCLEOTIDE SEQUENCE [LARGE SCALE GENOMIC DNA]</scope>
    <source>
        <strain evidence="1 2">4G51</strain>
    </source>
</reference>
<dbReference type="RefSeq" id="WP_109802049.1">
    <property type="nucleotide sequence ID" value="NZ_QGKS01000212.1"/>
</dbReference>
<protein>
    <submittedName>
        <fullName evidence="1">Uncharacterized protein</fullName>
    </submittedName>
</protein>
<dbReference type="Proteomes" id="UP000246050">
    <property type="component" value="Unassembled WGS sequence"/>
</dbReference>
<accession>A0A317DJN0</accession>
<name>A0A317DJN0_9ACTN</name>
<proteinExistence type="predicted"/>
<organism evidence="1 2">
    <name type="scientific">Micromonospora sicca</name>
    <dbReference type="NCBI Taxonomy" id="2202420"/>
    <lineage>
        <taxon>Bacteria</taxon>
        <taxon>Bacillati</taxon>
        <taxon>Actinomycetota</taxon>
        <taxon>Actinomycetes</taxon>
        <taxon>Micromonosporales</taxon>
        <taxon>Micromonosporaceae</taxon>
        <taxon>Micromonospora</taxon>
    </lineage>
</organism>
<comment type="caution">
    <text evidence="1">The sequence shown here is derived from an EMBL/GenBank/DDBJ whole genome shotgun (WGS) entry which is preliminary data.</text>
</comment>
<dbReference type="OrthoDB" id="4162738at2"/>